<reference evidence="3 4" key="1">
    <citation type="submission" date="2020-08" db="EMBL/GenBank/DDBJ databases">
        <title>Genomic Encyclopedia of Type Strains, Phase IV (KMG-IV): sequencing the most valuable type-strain genomes for metagenomic binning, comparative biology and taxonomic classification.</title>
        <authorList>
            <person name="Goeker M."/>
        </authorList>
    </citation>
    <scope>NUCLEOTIDE SEQUENCE [LARGE SCALE GENOMIC DNA]</scope>
    <source>
        <strain evidence="3 4">DSM 25966</strain>
    </source>
</reference>
<comment type="similarity">
    <text evidence="1 2">Belongs to the UPF0235 family.</text>
</comment>
<keyword evidence="4" id="KW-1185">Reference proteome</keyword>
<protein>
    <recommendedName>
        <fullName evidence="2">UPF0235 protein GGR25_001192</fullName>
    </recommendedName>
</protein>
<organism evidence="3 4">
    <name type="scientific">Kaistia hirudinis</name>
    <dbReference type="NCBI Taxonomy" id="1293440"/>
    <lineage>
        <taxon>Bacteria</taxon>
        <taxon>Pseudomonadati</taxon>
        <taxon>Pseudomonadota</taxon>
        <taxon>Alphaproteobacteria</taxon>
        <taxon>Hyphomicrobiales</taxon>
        <taxon>Kaistiaceae</taxon>
        <taxon>Kaistia</taxon>
    </lineage>
</organism>
<dbReference type="InterPro" id="IPR036591">
    <property type="entry name" value="YggU-like_sf"/>
</dbReference>
<dbReference type="InterPro" id="IPR003746">
    <property type="entry name" value="DUF167"/>
</dbReference>
<dbReference type="SMART" id="SM01152">
    <property type="entry name" value="DUF167"/>
    <property type="match status" value="1"/>
</dbReference>
<proteinExistence type="inferred from homology"/>
<dbReference type="AlphaFoldDB" id="A0A840ALL6"/>
<evidence type="ECO:0000313" key="3">
    <source>
        <dbReference type="EMBL" id="MBB3930153.1"/>
    </source>
</evidence>
<dbReference type="Pfam" id="PF02594">
    <property type="entry name" value="DUF167"/>
    <property type="match status" value="1"/>
</dbReference>
<evidence type="ECO:0000256" key="1">
    <source>
        <dbReference type="ARBA" id="ARBA00010364"/>
    </source>
</evidence>
<dbReference type="HAMAP" id="MF_00634">
    <property type="entry name" value="UPF0235"/>
    <property type="match status" value="1"/>
</dbReference>
<sequence>MRLDVRLTPKGGRDRIDGLGVLSDGRSVVLARVSTAPEKGAANKALERLVAAWLAIAPSRVAISSGDTARLKTLAIEINEAELLAALEQLAPAS</sequence>
<evidence type="ECO:0000313" key="4">
    <source>
        <dbReference type="Proteomes" id="UP000553963"/>
    </source>
</evidence>
<accession>A0A840ALL6</accession>
<dbReference type="SUPFAM" id="SSF69786">
    <property type="entry name" value="YggU-like"/>
    <property type="match status" value="1"/>
</dbReference>
<dbReference type="Gene3D" id="3.30.1200.10">
    <property type="entry name" value="YggU-like"/>
    <property type="match status" value="1"/>
</dbReference>
<gene>
    <name evidence="3" type="ORF">GGR25_001192</name>
</gene>
<comment type="caution">
    <text evidence="3">The sequence shown here is derived from an EMBL/GenBank/DDBJ whole genome shotgun (WGS) entry which is preliminary data.</text>
</comment>
<name>A0A840ALL6_9HYPH</name>
<dbReference type="NCBIfam" id="TIGR00251">
    <property type="entry name" value="DUF167 family protein"/>
    <property type="match status" value="1"/>
</dbReference>
<dbReference type="Proteomes" id="UP000553963">
    <property type="component" value="Unassembled WGS sequence"/>
</dbReference>
<dbReference type="RefSeq" id="WP_343067981.1">
    <property type="nucleotide sequence ID" value="NZ_JACIDS010000002.1"/>
</dbReference>
<dbReference type="EMBL" id="JACIDS010000002">
    <property type="protein sequence ID" value="MBB3930153.1"/>
    <property type="molecule type" value="Genomic_DNA"/>
</dbReference>
<evidence type="ECO:0000256" key="2">
    <source>
        <dbReference type="HAMAP-Rule" id="MF_00634"/>
    </source>
</evidence>